<dbReference type="EMBL" id="WKKF01000001">
    <property type="protein sequence ID" value="MRX52583.1"/>
    <property type="molecule type" value="Genomic_DNA"/>
</dbReference>
<reference evidence="8 9" key="1">
    <citation type="submission" date="2019-11" db="EMBL/GenBank/DDBJ databases">
        <title>Bacillus idriensis genome.</title>
        <authorList>
            <person name="Konopka E.N."/>
            <person name="Newman J.D."/>
        </authorList>
    </citation>
    <scope>NUCLEOTIDE SEQUENCE [LARGE SCALE GENOMIC DNA]</scope>
    <source>
        <strain evidence="8 9">DSM 19097</strain>
    </source>
</reference>
<keyword evidence="5 6" id="KW-0472">Membrane</keyword>
<dbReference type="PANTHER" id="PTHR23504:SF115">
    <property type="entry name" value="MULTIDRUG RESISTANCE PROTEIN 2"/>
    <property type="match status" value="1"/>
</dbReference>
<protein>
    <submittedName>
        <fullName evidence="8">MFS transporter</fullName>
    </submittedName>
</protein>
<dbReference type="InterPro" id="IPR011701">
    <property type="entry name" value="MFS"/>
</dbReference>
<feature type="transmembrane region" description="Helical" evidence="6">
    <location>
        <begin position="288"/>
        <end position="306"/>
    </location>
</feature>
<keyword evidence="2" id="KW-0813">Transport</keyword>
<evidence type="ECO:0000256" key="4">
    <source>
        <dbReference type="ARBA" id="ARBA00022989"/>
    </source>
</evidence>
<evidence type="ECO:0000256" key="3">
    <source>
        <dbReference type="ARBA" id="ARBA00022692"/>
    </source>
</evidence>
<feature type="transmembrane region" description="Helical" evidence="6">
    <location>
        <begin position="48"/>
        <end position="68"/>
    </location>
</feature>
<comment type="subcellular location">
    <subcellularLocation>
        <location evidence="1">Cell membrane</location>
        <topology evidence="1">Multi-pass membrane protein</topology>
    </subcellularLocation>
</comment>
<name>A0A6I2M9T7_9BACI</name>
<dbReference type="GO" id="GO:0022857">
    <property type="term" value="F:transmembrane transporter activity"/>
    <property type="evidence" value="ECO:0007669"/>
    <property type="project" value="InterPro"/>
</dbReference>
<dbReference type="Pfam" id="PF07690">
    <property type="entry name" value="MFS_1"/>
    <property type="match status" value="1"/>
</dbReference>
<dbReference type="PANTHER" id="PTHR23504">
    <property type="entry name" value="MAJOR FACILITATOR SUPERFAMILY DOMAIN-CONTAINING PROTEIN 10"/>
    <property type="match status" value="1"/>
</dbReference>
<dbReference type="Proteomes" id="UP000441585">
    <property type="component" value="Unassembled WGS sequence"/>
</dbReference>
<keyword evidence="3 6" id="KW-0812">Transmembrane</keyword>
<organism evidence="8 9">
    <name type="scientific">Metabacillus idriensis</name>
    <dbReference type="NCBI Taxonomy" id="324768"/>
    <lineage>
        <taxon>Bacteria</taxon>
        <taxon>Bacillati</taxon>
        <taxon>Bacillota</taxon>
        <taxon>Bacilli</taxon>
        <taxon>Bacillales</taxon>
        <taxon>Bacillaceae</taxon>
        <taxon>Metabacillus</taxon>
    </lineage>
</organism>
<dbReference type="GO" id="GO:0005886">
    <property type="term" value="C:plasma membrane"/>
    <property type="evidence" value="ECO:0007669"/>
    <property type="project" value="UniProtKB-SubCell"/>
</dbReference>
<dbReference type="PRINTS" id="PR01035">
    <property type="entry name" value="TCRTETA"/>
</dbReference>
<dbReference type="InterPro" id="IPR020846">
    <property type="entry name" value="MFS_dom"/>
</dbReference>
<feature type="transmembrane region" description="Helical" evidence="6">
    <location>
        <begin position="80"/>
        <end position="99"/>
    </location>
</feature>
<evidence type="ECO:0000256" key="2">
    <source>
        <dbReference type="ARBA" id="ARBA00022448"/>
    </source>
</evidence>
<dbReference type="InterPro" id="IPR001958">
    <property type="entry name" value="Tet-R_TetA/multi-R_MdtG-like"/>
</dbReference>
<evidence type="ECO:0000256" key="6">
    <source>
        <dbReference type="SAM" id="Phobius"/>
    </source>
</evidence>
<dbReference type="InterPro" id="IPR036259">
    <property type="entry name" value="MFS_trans_sf"/>
</dbReference>
<feature type="transmembrane region" description="Helical" evidence="6">
    <location>
        <begin position="257"/>
        <end position="281"/>
    </location>
</feature>
<gene>
    <name evidence="8" type="ORF">GJU41_01250</name>
</gene>
<evidence type="ECO:0000256" key="1">
    <source>
        <dbReference type="ARBA" id="ARBA00004651"/>
    </source>
</evidence>
<keyword evidence="9" id="KW-1185">Reference proteome</keyword>
<evidence type="ECO:0000259" key="7">
    <source>
        <dbReference type="PROSITE" id="PS50850"/>
    </source>
</evidence>
<dbReference type="RefSeq" id="WP_154317865.1">
    <property type="nucleotide sequence ID" value="NZ_CAJGAA010000001.1"/>
</dbReference>
<feature type="transmembrane region" description="Helical" evidence="6">
    <location>
        <begin position="221"/>
        <end position="245"/>
    </location>
</feature>
<feature type="transmembrane region" description="Helical" evidence="6">
    <location>
        <begin position="138"/>
        <end position="161"/>
    </location>
</feature>
<feature type="transmembrane region" description="Helical" evidence="6">
    <location>
        <begin position="105"/>
        <end position="126"/>
    </location>
</feature>
<feature type="transmembrane region" description="Helical" evidence="6">
    <location>
        <begin position="374"/>
        <end position="394"/>
    </location>
</feature>
<evidence type="ECO:0000256" key="5">
    <source>
        <dbReference type="ARBA" id="ARBA00023136"/>
    </source>
</evidence>
<sequence>MQQTTHEKKPLGKPLFLLSFNLFIIMVGIGLVIPILPFYVEKFGADAATLGFLVAVFAFMQFFFAPIWGRLSDRIGRKPLITLGLFGFAIAEFIFAFATDLWMLFLSRMIAGIFGAAIMPSAMAYVSDVTTPEKRGQGMGYLGAAMGLGIVVGPGIGGWLAEFSLSFPFLFAGIAASLAGIVSVFVLPESLSKEAMEKTIAENEKRENQFVLIKKALQSPVGFLLILVFMMSFALTIFQAIFGFYTLERFGYGPQQVGLIILITGIVGTITQGAVVGRLVAKFGDERVVTSALLLSSFGFVIMTFANSFATVLLTTSIFFLGNSILRPSLNTFISKLAGSKQGMVMGLNNSFMSLGNVAGPILAGYVFEYQINLPYYIGAAVMLSALISTKVWISRRHYADVSA</sequence>
<dbReference type="PROSITE" id="PS50850">
    <property type="entry name" value="MFS"/>
    <property type="match status" value="1"/>
</dbReference>
<feature type="transmembrane region" description="Helical" evidence="6">
    <location>
        <begin position="167"/>
        <end position="188"/>
    </location>
</feature>
<feature type="domain" description="Major facilitator superfamily (MFS) profile" evidence="7">
    <location>
        <begin position="14"/>
        <end position="398"/>
    </location>
</feature>
<dbReference type="SUPFAM" id="SSF103473">
    <property type="entry name" value="MFS general substrate transporter"/>
    <property type="match status" value="1"/>
</dbReference>
<evidence type="ECO:0000313" key="8">
    <source>
        <dbReference type="EMBL" id="MRX52583.1"/>
    </source>
</evidence>
<dbReference type="Gene3D" id="1.20.1250.20">
    <property type="entry name" value="MFS general substrate transporter like domains"/>
    <property type="match status" value="1"/>
</dbReference>
<dbReference type="AlphaFoldDB" id="A0A6I2M9T7"/>
<accession>A0A6I2M9T7</accession>
<evidence type="ECO:0000313" key="9">
    <source>
        <dbReference type="Proteomes" id="UP000441585"/>
    </source>
</evidence>
<proteinExistence type="predicted"/>
<comment type="caution">
    <text evidence="8">The sequence shown here is derived from an EMBL/GenBank/DDBJ whole genome shotgun (WGS) entry which is preliminary data.</text>
</comment>
<keyword evidence="4 6" id="KW-1133">Transmembrane helix</keyword>
<feature type="transmembrane region" description="Helical" evidence="6">
    <location>
        <begin position="15"/>
        <end position="36"/>
    </location>
</feature>